<reference evidence="11" key="1">
    <citation type="journal article" date="2019" name="Int. J. Syst. Evol. Microbiol.">
        <title>The Global Catalogue of Microorganisms (GCM) 10K type strain sequencing project: providing services to taxonomists for standard genome sequencing and annotation.</title>
        <authorList>
            <consortium name="The Broad Institute Genomics Platform"/>
            <consortium name="The Broad Institute Genome Sequencing Center for Infectious Disease"/>
            <person name="Wu L."/>
            <person name="Ma J."/>
        </authorList>
    </citation>
    <scope>NUCLEOTIDE SEQUENCE [LARGE SCALE GENOMIC DNA]</scope>
    <source>
        <strain evidence="11">IBRC-M 10813</strain>
    </source>
</reference>
<dbReference type="InterPro" id="IPR012094">
    <property type="entry name" value="tRNA_Ile_lys_synt"/>
</dbReference>
<evidence type="ECO:0000313" key="11">
    <source>
        <dbReference type="Proteomes" id="UP001595843"/>
    </source>
</evidence>
<dbReference type="GO" id="GO:0032267">
    <property type="term" value="F:tRNA(Ile)-lysidine synthase activity"/>
    <property type="evidence" value="ECO:0007669"/>
    <property type="project" value="UniProtKB-EC"/>
</dbReference>
<dbReference type="Gene3D" id="3.30.465.60">
    <property type="match status" value="1"/>
</dbReference>
<comment type="domain">
    <text evidence="8">The N-terminal region contains the highly conserved SGGXDS motif, predicted to be a P-loop motif involved in ATP binding.</text>
</comment>
<proteinExistence type="inferred from homology"/>
<evidence type="ECO:0000256" key="8">
    <source>
        <dbReference type="HAMAP-Rule" id="MF_01161"/>
    </source>
</evidence>
<dbReference type="InterPro" id="IPR015262">
    <property type="entry name" value="tRNA_Ile_lys_synt_subst-bd"/>
</dbReference>
<sequence>MLLDEMRRWIDEYDLLPEKSRVLVGVSGGPDSLALLHALRGLAPEFRWTLFVVHVDHGLRGEESRRDAAFVCETADKWGLPCDVERVDVSTALHESGGNKQDVARRLRYQAFARVAARRDANRLALAHQADDQVETVLMRILRGTSPAGLAGIPVSRSWNGIQLVRPLLGVSRAEVEAYCRERGLVPRLDESNREVRFTRNRIRLELLPLLEEYNPRFRESILQLNRLAAEEASVWERMEEEALQKVATREKEGPFVLNVRRFSDLDVALQRRVIKLILNCLVEKEANEVTLSAVEGVRHLAAGPDPSAFLHLPGGLRAEREYDRIRVFRTSPETTSSVSIPSVPTRLDIPGETVFPVGRIRTFIRSNLISSQHLSGHIAVFDLDRLNQTLTVRFRRPGDRMHPKGLGGTKKVKDILIDAKVPRRLRDTLPLILHSEEILWIPGVARSEKALVSKETRRFLYMAWEESGS</sequence>
<keyword evidence="2 8" id="KW-0963">Cytoplasm</keyword>
<keyword evidence="4 8" id="KW-0819">tRNA processing</keyword>
<dbReference type="EMBL" id="JBHSAP010000004">
    <property type="protein sequence ID" value="MFC4075522.1"/>
    <property type="molecule type" value="Genomic_DNA"/>
</dbReference>
<evidence type="ECO:0000256" key="2">
    <source>
        <dbReference type="ARBA" id="ARBA00022490"/>
    </source>
</evidence>
<evidence type="ECO:0000256" key="5">
    <source>
        <dbReference type="ARBA" id="ARBA00022741"/>
    </source>
</evidence>
<keyword evidence="6 8" id="KW-0067">ATP-binding</keyword>
<evidence type="ECO:0000313" key="10">
    <source>
        <dbReference type="EMBL" id="MFC4075522.1"/>
    </source>
</evidence>
<evidence type="ECO:0000256" key="4">
    <source>
        <dbReference type="ARBA" id="ARBA00022694"/>
    </source>
</evidence>
<comment type="function">
    <text evidence="8">Ligates lysine onto the cytidine present at position 34 of the AUA codon-specific tRNA(Ile) that contains the anticodon CAU, in an ATP-dependent manner. Cytidine is converted to lysidine, thus changing the amino acid specificity of the tRNA from methionine to isoleucine.</text>
</comment>
<feature type="domain" description="Lysidine-tRNA(Ile) synthetase C-terminal" evidence="9">
    <location>
        <begin position="391"/>
        <end position="462"/>
    </location>
</feature>
<dbReference type="InterPro" id="IPR011063">
    <property type="entry name" value="TilS/TtcA_N"/>
</dbReference>
<dbReference type="HAMAP" id="MF_01161">
    <property type="entry name" value="tRNA_Ile_lys_synt"/>
    <property type="match status" value="1"/>
</dbReference>
<dbReference type="NCBIfam" id="TIGR02433">
    <property type="entry name" value="lysidine_TilS_C"/>
    <property type="match status" value="1"/>
</dbReference>
<evidence type="ECO:0000256" key="3">
    <source>
        <dbReference type="ARBA" id="ARBA00022598"/>
    </source>
</evidence>
<keyword evidence="3 8" id="KW-0436">Ligase</keyword>
<dbReference type="PANTHER" id="PTHR43033">
    <property type="entry name" value="TRNA(ILE)-LYSIDINE SYNTHASE-RELATED"/>
    <property type="match status" value="1"/>
</dbReference>
<evidence type="ECO:0000256" key="7">
    <source>
        <dbReference type="ARBA" id="ARBA00048539"/>
    </source>
</evidence>
<dbReference type="SMART" id="SM00977">
    <property type="entry name" value="TilS_C"/>
    <property type="match status" value="1"/>
</dbReference>
<accession>A0ABV8JFE0</accession>
<dbReference type="InterPro" id="IPR014729">
    <property type="entry name" value="Rossmann-like_a/b/a_fold"/>
</dbReference>
<dbReference type="InterPro" id="IPR012795">
    <property type="entry name" value="tRNA_Ile_lys_synt_N"/>
</dbReference>
<dbReference type="SUPFAM" id="SSF52402">
    <property type="entry name" value="Adenine nucleotide alpha hydrolases-like"/>
    <property type="match status" value="1"/>
</dbReference>
<gene>
    <name evidence="8 10" type="primary">tilS</name>
    <name evidence="10" type="ORF">ACFOUO_01705</name>
</gene>
<dbReference type="InterPro" id="IPR012796">
    <property type="entry name" value="Lysidine-tRNA-synth_C"/>
</dbReference>
<comment type="caution">
    <text evidence="10">The sequence shown here is derived from an EMBL/GenBank/DDBJ whole genome shotgun (WGS) entry which is preliminary data.</text>
</comment>
<dbReference type="Pfam" id="PF11734">
    <property type="entry name" value="TilS_C"/>
    <property type="match status" value="1"/>
</dbReference>
<dbReference type="RefSeq" id="WP_380701515.1">
    <property type="nucleotide sequence ID" value="NZ_JBHSAP010000004.1"/>
</dbReference>
<dbReference type="SUPFAM" id="SSF56037">
    <property type="entry name" value="PheT/TilS domain"/>
    <property type="match status" value="1"/>
</dbReference>
<keyword evidence="5 8" id="KW-0547">Nucleotide-binding</keyword>
<evidence type="ECO:0000256" key="6">
    <source>
        <dbReference type="ARBA" id="ARBA00022840"/>
    </source>
</evidence>
<feature type="binding site" evidence="8">
    <location>
        <begin position="27"/>
        <end position="32"/>
    </location>
    <ligand>
        <name>ATP</name>
        <dbReference type="ChEBI" id="CHEBI:30616"/>
    </ligand>
</feature>
<evidence type="ECO:0000259" key="9">
    <source>
        <dbReference type="SMART" id="SM00977"/>
    </source>
</evidence>
<dbReference type="Pfam" id="PF01171">
    <property type="entry name" value="ATP_bind_3"/>
    <property type="match status" value="1"/>
</dbReference>
<protein>
    <recommendedName>
        <fullName evidence="8">tRNA(Ile)-lysidine synthase</fullName>
        <ecNumber evidence="8">6.3.4.19</ecNumber>
    </recommendedName>
    <alternativeName>
        <fullName evidence="8">tRNA(Ile)-2-lysyl-cytidine synthase</fullName>
    </alternativeName>
    <alternativeName>
        <fullName evidence="8">tRNA(Ile)-lysidine synthetase</fullName>
    </alternativeName>
</protein>
<dbReference type="SUPFAM" id="SSF82829">
    <property type="entry name" value="MesJ substrate recognition domain-like"/>
    <property type="match status" value="1"/>
</dbReference>
<organism evidence="10 11">
    <name type="scientific">Salinithrix halophila</name>
    <dbReference type="NCBI Taxonomy" id="1485204"/>
    <lineage>
        <taxon>Bacteria</taxon>
        <taxon>Bacillati</taxon>
        <taxon>Bacillota</taxon>
        <taxon>Bacilli</taxon>
        <taxon>Bacillales</taxon>
        <taxon>Thermoactinomycetaceae</taxon>
        <taxon>Salinithrix</taxon>
    </lineage>
</organism>
<dbReference type="Pfam" id="PF09179">
    <property type="entry name" value="TilS"/>
    <property type="match status" value="1"/>
</dbReference>
<dbReference type="CDD" id="cd01992">
    <property type="entry name" value="TilS_N"/>
    <property type="match status" value="1"/>
</dbReference>
<name>A0ABV8JFE0_9BACL</name>
<keyword evidence="11" id="KW-1185">Reference proteome</keyword>
<comment type="catalytic activity">
    <reaction evidence="7 8">
        <text>cytidine(34) in tRNA(Ile2) + L-lysine + ATP = lysidine(34) in tRNA(Ile2) + AMP + diphosphate + H(+)</text>
        <dbReference type="Rhea" id="RHEA:43744"/>
        <dbReference type="Rhea" id="RHEA-COMP:10625"/>
        <dbReference type="Rhea" id="RHEA-COMP:10670"/>
        <dbReference type="ChEBI" id="CHEBI:15378"/>
        <dbReference type="ChEBI" id="CHEBI:30616"/>
        <dbReference type="ChEBI" id="CHEBI:32551"/>
        <dbReference type="ChEBI" id="CHEBI:33019"/>
        <dbReference type="ChEBI" id="CHEBI:82748"/>
        <dbReference type="ChEBI" id="CHEBI:83665"/>
        <dbReference type="ChEBI" id="CHEBI:456215"/>
        <dbReference type="EC" id="6.3.4.19"/>
    </reaction>
</comment>
<comment type="similarity">
    <text evidence="8">Belongs to the tRNA(Ile)-lysidine synthase family.</text>
</comment>
<comment type="subcellular location">
    <subcellularLocation>
        <location evidence="1 8">Cytoplasm</location>
    </subcellularLocation>
</comment>
<dbReference type="Proteomes" id="UP001595843">
    <property type="component" value="Unassembled WGS sequence"/>
</dbReference>
<dbReference type="NCBIfam" id="TIGR02432">
    <property type="entry name" value="lysidine_TilS_N"/>
    <property type="match status" value="1"/>
</dbReference>
<dbReference type="EC" id="6.3.4.19" evidence="8"/>
<dbReference type="PANTHER" id="PTHR43033:SF1">
    <property type="entry name" value="TRNA(ILE)-LYSIDINE SYNTHASE-RELATED"/>
    <property type="match status" value="1"/>
</dbReference>
<dbReference type="Gene3D" id="3.40.50.620">
    <property type="entry name" value="HUPs"/>
    <property type="match status" value="1"/>
</dbReference>
<evidence type="ECO:0000256" key="1">
    <source>
        <dbReference type="ARBA" id="ARBA00004496"/>
    </source>
</evidence>